<dbReference type="STRING" id="1703345.A3860_21680"/>
<evidence type="ECO:0000256" key="1">
    <source>
        <dbReference type="ARBA" id="ARBA00004571"/>
    </source>
</evidence>
<keyword evidence="4 7" id="KW-0812">Transmembrane</keyword>
<evidence type="ECO:0000256" key="3">
    <source>
        <dbReference type="ARBA" id="ARBA00022452"/>
    </source>
</evidence>
<dbReference type="Pfam" id="PF07715">
    <property type="entry name" value="Plug"/>
    <property type="match status" value="1"/>
</dbReference>
<dbReference type="GO" id="GO:0009279">
    <property type="term" value="C:cell outer membrane"/>
    <property type="evidence" value="ECO:0007669"/>
    <property type="project" value="UniProtKB-SubCell"/>
</dbReference>
<name>A0A1V9G088_9BACT</name>
<sequence length="1098" mass="119041">MKVLLYGYARWWRAGSHSQKLMSMKLTIALMFLTTVQVYAVGSDAQTVSISKKNLPLQEVFKQINRQTGLDFVYDMKVVQRAGKVDLDVKNMDVGEVLKLCFANLPFTYVRLGETIVIKEKVPEVYNAPPPPALIKIRGTIKSEKGEPLAAVTVSNKARSINVASNENGEFTIDAEPGDVLEFSSIGYATQQVKISSSTEVINISLAIAIVEEQLVVVGYGTQRRTDLTGSVATLSAKAYKDQPVVNASSALQGRVAGVAVTNNSGAPGGGVKIRIRGANSVNASNDPLYVVDGIALSSNGLSDINVNDIESMEVLKDASATAVYGSRGANGVILITTKSGKSGKPKIEYNGFASFNRPMKKYKLMDAVTYANVANLTAGATVFADPQSFAGKTTDWQSMIFDNSVTQSHQLSVAGGTDNAKYYVSGFYINQEGLLQNSGQKKFGLRSNVDLKLSKKLNFGVNIYAGRINSHNNGDIGGKGNPVTSAVTWAPTEPVYDAPGQYNRFGISPIWSNPYMTIMERNGDNFSNVGIFNGKLKYSITDWLTLTVNAGLDMQLSKGAYVNNDWISPGNHGSGQSSTERYTYQNSNVLTFHKTFGKHSLTGTALMEATSNKYYTFSASGSGLASLSNGYYNLGLNASQGISSGYSNWSLLSYMGRAAYSYNDKYLLTATIRRDGSSKFQGNNKWGNFPSFSFGWKLSNEKFIDDLGIFSNLKLRAGWGVTGNQAVDPYSTLGLLTPVIYSYGTTTAYQGYTLGSPANKDVKWETSRQTNIGLDASVLGNRLNVSVDYYNKNTTDLLLYTRIANYDGGGTYLKNIGKVNNKGFEIVIDGTPYKSGNFTWSASFNASFNQNKVMSLGPDSMLERPVTVGGGLITNSIQVVKVGQSLGAFYLIPWEGVYQADKGNYKAGDAMYRDVNGNNSIGFEDRVIAGSATPKMQWGFNNSVAYKNFELNVFIQGSHGNKIFNATYAATAVPTSDVKFITLADAANYWTPSNTGSTWANPASKNKSWVESTQFLQDGSYVRLKNVSLSYEISQKWLKLATAKVFVSAQNLATITKYKGFDPEATSTYANSDTDAGLDVGAYPSPKTITVGLQVKF</sequence>
<dbReference type="InterPro" id="IPR023997">
    <property type="entry name" value="TonB-dep_OMP_SusC/RagA_CS"/>
</dbReference>
<proteinExistence type="inferred from homology"/>
<feature type="domain" description="TonB-dependent receptor plug" evidence="8">
    <location>
        <begin position="226"/>
        <end position="333"/>
    </location>
</feature>
<dbReference type="InterPro" id="IPR037066">
    <property type="entry name" value="Plug_dom_sf"/>
</dbReference>
<comment type="caution">
    <text evidence="9">The sequence shown here is derived from an EMBL/GenBank/DDBJ whole genome shotgun (WGS) entry which is preliminary data.</text>
</comment>
<dbReference type="SUPFAM" id="SSF56935">
    <property type="entry name" value="Porins"/>
    <property type="match status" value="1"/>
</dbReference>
<evidence type="ECO:0000256" key="7">
    <source>
        <dbReference type="PROSITE-ProRule" id="PRU01360"/>
    </source>
</evidence>
<dbReference type="InterPro" id="IPR008969">
    <property type="entry name" value="CarboxyPept-like_regulatory"/>
</dbReference>
<dbReference type="EMBL" id="LVYD01000043">
    <property type="protein sequence ID" value="OQP64031.1"/>
    <property type="molecule type" value="Genomic_DNA"/>
</dbReference>
<dbReference type="Gene3D" id="2.40.170.20">
    <property type="entry name" value="TonB-dependent receptor, beta-barrel domain"/>
    <property type="match status" value="1"/>
</dbReference>
<reference evidence="9 10" key="1">
    <citation type="submission" date="2016-03" db="EMBL/GenBank/DDBJ databases">
        <title>Niastella vici sp. nov., isolated from farmland soil.</title>
        <authorList>
            <person name="Chen L."/>
            <person name="Wang D."/>
            <person name="Yang S."/>
            <person name="Wang G."/>
        </authorList>
    </citation>
    <scope>NUCLEOTIDE SEQUENCE [LARGE SCALE GENOMIC DNA]</scope>
    <source>
        <strain evidence="9 10">DJ57</strain>
    </source>
</reference>
<evidence type="ECO:0000313" key="10">
    <source>
        <dbReference type="Proteomes" id="UP000192796"/>
    </source>
</evidence>
<dbReference type="AlphaFoldDB" id="A0A1V9G088"/>
<comment type="subcellular location">
    <subcellularLocation>
        <location evidence="1 7">Cell outer membrane</location>
        <topology evidence="1 7">Multi-pass membrane protein</topology>
    </subcellularLocation>
</comment>
<keyword evidence="6 7" id="KW-0998">Cell outer membrane</keyword>
<dbReference type="Pfam" id="PF13715">
    <property type="entry name" value="CarbopepD_reg_2"/>
    <property type="match status" value="1"/>
</dbReference>
<dbReference type="InterPro" id="IPR039426">
    <property type="entry name" value="TonB-dep_rcpt-like"/>
</dbReference>
<evidence type="ECO:0000259" key="8">
    <source>
        <dbReference type="Pfam" id="PF07715"/>
    </source>
</evidence>
<dbReference type="Gene3D" id="2.170.130.10">
    <property type="entry name" value="TonB-dependent receptor, plug domain"/>
    <property type="match status" value="1"/>
</dbReference>
<keyword evidence="2 7" id="KW-0813">Transport</keyword>
<dbReference type="SUPFAM" id="SSF49464">
    <property type="entry name" value="Carboxypeptidase regulatory domain-like"/>
    <property type="match status" value="1"/>
</dbReference>
<evidence type="ECO:0000256" key="5">
    <source>
        <dbReference type="ARBA" id="ARBA00023136"/>
    </source>
</evidence>
<dbReference type="NCBIfam" id="TIGR04056">
    <property type="entry name" value="OMP_RagA_SusC"/>
    <property type="match status" value="1"/>
</dbReference>
<dbReference type="PROSITE" id="PS52016">
    <property type="entry name" value="TONB_DEPENDENT_REC_3"/>
    <property type="match status" value="1"/>
</dbReference>
<evidence type="ECO:0000313" key="9">
    <source>
        <dbReference type="EMBL" id="OQP64031.1"/>
    </source>
</evidence>
<dbReference type="NCBIfam" id="TIGR04057">
    <property type="entry name" value="SusC_RagA_signa"/>
    <property type="match status" value="1"/>
</dbReference>
<evidence type="ECO:0000256" key="6">
    <source>
        <dbReference type="ARBA" id="ARBA00023237"/>
    </source>
</evidence>
<dbReference type="InterPro" id="IPR012910">
    <property type="entry name" value="Plug_dom"/>
</dbReference>
<dbReference type="OrthoDB" id="9768177at2"/>
<protein>
    <recommendedName>
        <fullName evidence="8">TonB-dependent receptor plug domain-containing protein</fullName>
    </recommendedName>
</protein>
<keyword evidence="5 7" id="KW-0472">Membrane</keyword>
<gene>
    <name evidence="9" type="ORF">A3860_21680</name>
</gene>
<evidence type="ECO:0000256" key="4">
    <source>
        <dbReference type="ARBA" id="ARBA00022692"/>
    </source>
</evidence>
<dbReference type="Proteomes" id="UP000192796">
    <property type="component" value="Unassembled WGS sequence"/>
</dbReference>
<dbReference type="InterPro" id="IPR023996">
    <property type="entry name" value="TonB-dep_OMP_SusC/RagA"/>
</dbReference>
<keyword evidence="3 7" id="KW-1134">Transmembrane beta strand</keyword>
<accession>A0A1V9G088</accession>
<comment type="similarity">
    <text evidence="7">Belongs to the TonB-dependent receptor family.</text>
</comment>
<evidence type="ECO:0000256" key="2">
    <source>
        <dbReference type="ARBA" id="ARBA00022448"/>
    </source>
</evidence>
<dbReference type="FunFam" id="2.170.130.10:FF:000008">
    <property type="entry name" value="SusC/RagA family TonB-linked outer membrane protein"/>
    <property type="match status" value="1"/>
</dbReference>
<keyword evidence="10" id="KW-1185">Reference proteome</keyword>
<dbReference type="RefSeq" id="WP_081147211.1">
    <property type="nucleotide sequence ID" value="NZ_LVYD01000043.1"/>
</dbReference>
<dbReference type="Gene3D" id="2.60.40.1120">
    <property type="entry name" value="Carboxypeptidase-like, regulatory domain"/>
    <property type="match status" value="1"/>
</dbReference>
<organism evidence="9 10">
    <name type="scientific">Niastella vici</name>
    <dbReference type="NCBI Taxonomy" id="1703345"/>
    <lineage>
        <taxon>Bacteria</taxon>
        <taxon>Pseudomonadati</taxon>
        <taxon>Bacteroidota</taxon>
        <taxon>Chitinophagia</taxon>
        <taxon>Chitinophagales</taxon>
        <taxon>Chitinophagaceae</taxon>
        <taxon>Niastella</taxon>
    </lineage>
</organism>
<dbReference type="InterPro" id="IPR036942">
    <property type="entry name" value="Beta-barrel_TonB_sf"/>
</dbReference>